<evidence type="ECO:0000256" key="1">
    <source>
        <dbReference type="SAM" id="Phobius"/>
    </source>
</evidence>
<feature type="transmembrane region" description="Helical" evidence="1">
    <location>
        <begin position="330"/>
        <end position="353"/>
    </location>
</feature>
<organism evidence="2 3">
    <name type="scientific">Chaetomium fimeti</name>
    <dbReference type="NCBI Taxonomy" id="1854472"/>
    <lineage>
        <taxon>Eukaryota</taxon>
        <taxon>Fungi</taxon>
        <taxon>Dikarya</taxon>
        <taxon>Ascomycota</taxon>
        <taxon>Pezizomycotina</taxon>
        <taxon>Sordariomycetes</taxon>
        <taxon>Sordariomycetidae</taxon>
        <taxon>Sordariales</taxon>
        <taxon>Chaetomiaceae</taxon>
        <taxon>Chaetomium</taxon>
    </lineage>
</organism>
<evidence type="ECO:0000313" key="3">
    <source>
        <dbReference type="Proteomes" id="UP001278766"/>
    </source>
</evidence>
<dbReference type="AlphaFoldDB" id="A0AAE0LR52"/>
<evidence type="ECO:0000313" key="2">
    <source>
        <dbReference type="EMBL" id="KAK3294453.1"/>
    </source>
</evidence>
<keyword evidence="1" id="KW-0812">Transmembrane</keyword>
<name>A0AAE0LR52_9PEZI</name>
<keyword evidence="1" id="KW-0472">Membrane</keyword>
<protein>
    <submittedName>
        <fullName evidence="2">Uncharacterized protein</fullName>
    </submittedName>
</protein>
<feature type="transmembrane region" description="Helical" evidence="1">
    <location>
        <begin position="6"/>
        <end position="22"/>
    </location>
</feature>
<comment type="caution">
    <text evidence="2">The sequence shown here is derived from an EMBL/GenBank/DDBJ whole genome shotgun (WGS) entry which is preliminary data.</text>
</comment>
<gene>
    <name evidence="2" type="ORF">B0H64DRAFT_400737</name>
</gene>
<reference evidence="2" key="1">
    <citation type="journal article" date="2023" name="Mol. Phylogenet. Evol.">
        <title>Genome-scale phylogeny and comparative genomics of the fungal order Sordariales.</title>
        <authorList>
            <person name="Hensen N."/>
            <person name="Bonometti L."/>
            <person name="Westerberg I."/>
            <person name="Brannstrom I.O."/>
            <person name="Guillou S."/>
            <person name="Cros-Aarteil S."/>
            <person name="Calhoun S."/>
            <person name="Haridas S."/>
            <person name="Kuo A."/>
            <person name="Mondo S."/>
            <person name="Pangilinan J."/>
            <person name="Riley R."/>
            <person name="LaButti K."/>
            <person name="Andreopoulos B."/>
            <person name="Lipzen A."/>
            <person name="Chen C."/>
            <person name="Yan M."/>
            <person name="Daum C."/>
            <person name="Ng V."/>
            <person name="Clum A."/>
            <person name="Steindorff A."/>
            <person name="Ohm R.A."/>
            <person name="Martin F."/>
            <person name="Silar P."/>
            <person name="Natvig D.O."/>
            <person name="Lalanne C."/>
            <person name="Gautier V."/>
            <person name="Ament-Velasquez S.L."/>
            <person name="Kruys A."/>
            <person name="Hutchinson M.I."/>
            <person name="Powell A.J."/>
            <person name="Barry K."/>
            <person name="Miller A.N."/>
            <person name="Grigoriev I.V."/>
            <person name="Debuchy R."/>
            <person name="Gladieux P."/>
            <person name="Hiltunen Thoren M."/>
            <person name="Johannesson H."/>
        </authorList>
    </citation>
    <scope>NUCLEOTIDE SEQUENCE</scope>
    <source>
        <strain evidence="2">CBS 168.71</strain>
    </source>
</reference>
<keyword evidence="3" id="KW-1185">Reference proteome</keyword>
<keyword evidence="1" id="KW-1133">Transmembrane helix</keyword>
<reference evidence="2" key="2">
    <citation type="submission" date="2023-06" db="EMBL/GenBank/DDBJ databases">
        <authorList>
            <consortium name="Lawrence Berkeley National Laboratory"/>
            <person name="Haridas S."/>
            <person name="Hensen N."/>
            <person name="Bonometti L."/>
            <person name="Westerberg I."/>
            <person name="Brannstrom I.O."/>
            <person name="Guillou S."/>
            <person name="Cros-Aarteil S."/>
            <person name="Calhoun S."/>
            <person name="Kuo A."/>
            <person name="Mondo S."/>
            <person name="Pangilinan J."/>
            <person name="Riley R."/>
            <person name="Labutti K."/>
            <person name="Andreopoulos B."/>
            <person name="Lipzen A."/>
            <person name="Chen C."/>
            <person name="Yanf M."/>
            <person name="Daum C."/>
            <person name="Ng V."/>
            <person name="Clum A."/>
            <person name="Steindorff A."/>
            <person name="Ohm R."/>
            <person name="Martin F."/>
            <person name="Silar P."/>
            <person name="Natvig D."/>
            <person name="Lalanne C."/>
            <person name="Gautier V."/>
            <person name="Ament-Velasquez S.L."/>
            <person name="Kruys A."/>
            <person name="Hutchinson M.I."/>
            <person name="Powell A.J."/>
            <person name="Barry K."/>
            <person name="Miller A.N."/>
            <person name="Grigoriev I.V."/>
            <person name="Debuchy R."/>
            <person name="Gladieux P."/>
            <person name="Thoren M.H."/>
            <person name="Johannesson H."/>
        </authorList>
    </citation>
    <scope>NUCLEOTIDE SEQUENCE</scope>
    <source>
        <strain evidence="2">CBS 168.71</strain>
    </source>
</reference>
<dbReference type="GeneID" id="87841041"/>
<sequence>MPLTQIEFTILFAVVAGFLIFTPERLLLLRGFLFWGALTLAAWHGHDFWRRNTWAERVATAFTAGRGLHEIANLALDQVPSTWMGWANWVQPKYISLALAFFSWARGGTRAYDGSNGTAPGADSSTRPTPCRQNYLAILVTTPPIHTYGPVSDRLCNTTSEEPEPIPWASTSTNSIPSLLASLAFRRHFAVCLVAEENWRCTTTTLKEKLTGQPFWDHCGDNIGSPPGSRASTWSPDRISQINALQVLGVVAGDQEPTEICNSFYIQLDNIWGEYRNIWWNDADFALALGHLLVGEGEESVCCDIMRRRNMLRKTEVTDRRNKAWERNRAGGMGVFAGACVLTAVTGGAAIAVTGPLMAASFASAAGSRVTAHTLQHSEARLWSRRRAACDKLEERFPRLQQLFAEDSMQVSQGTH</sequence>
<proteinExistence type="predicted"/>
<dbReference type="Proteomes" id="UP001278766">
    <property type="component" value="Unassembled WGS sequence"/>
</dbReference>
<accession>A0AAE0LR52</accession>
<dbReference type="RefSeq" id="XP_062657967.1">
    <property type="nucleotide sequence ID" value="XM_062804093.1"/>
</dbReference>
<dbReference type="EMBL" id="JAUEPN010000005">
    <property type="protein sequence ID" value="KAK3294453.1"/>
    <property type="molecule type" value="Genomic_DNA"/>
</dbReference>